<dbReference type="EMBL" id="CM040982">
    <property type="protein sequence ID" value="MCJ8734828.1"/>
    <property type="molecule type" value="Genomic_DNA"/>
</dbReference>
<organism evidence="1 2">
    <name type="scientific">Pangasius djambal</name>
    <dbReference type="NCBI Taxonomy" id="1691987"/>
    <lineage>
        <taxon>Eukaryota</taxon>
        <taxon>Metazoa</taxon>
        <taxon>Chordata</taxon>
        <taxon>Craniata</taxon>
        <taxon>Vertebrata</taxon>
        <taxon>Euteleostomi</taxon>
        <taxon>Actinopterygii</taxon>
        <taxon>Neopterygii</taxon>
        <taxon>Teleostei</taxon>
        <taxon>Ostariophysi</taxon>
        <taxon>Siluriformes</taxon>
        <taxon>Pangasiidae</taxon>
        <taxon>Pangasius</taxon>
    </lineage>
</organism>
<dbReference type="Proteomes" id="UP000830395">
    <property type="component" value="Chromosome 8"/>
</dbReference>
<keyword evidence="2" id="KW-1185">Reference proteome</keyword>
<evidence type="ECO:0000313" key="2">
    <source>
        <dbReference type="Proteomes" id="UP000830395"/>
    </source>
</evidence>
<sequence length="891" mass="98601">MKTESQKWSQCDVDRGVRLRFSQHWNLQCNENTLEKFVCLGPSINTHGELLSSHAPSGARRAVIRDGVGRQYLEVWGCNGLEKSLDLTALNKHGKVYEDAQFACLVWSPCEERVLYVAEKKRVGPSATDSGSLGVPEEEDKNVYVEDWGEGLVGKSAPVLCVANLTKGEVTMCPGVPPHVSPGQALWTGDGKAVIFVGWWHEPFRLGLKFCSNRRSAIFSIDLKGDCEWSQCDVDRGVRLRFSQHWNLQCNENTLEKFVCLGPSINTHGELLSSHAPSGARRAVIRDGVGRQYLEVWGCNGLEKSLDLTALNKHGKVYEDAQFACLVWSPCEERVLYVAEKKRVGPSATDSGSLGVPEEEDKNVYVEDWGEGLVGKSAPVLCVANLTKGEVTMCPGVPPHVSPGQALWTGDGKAVIFVGWWHEPFRLGLKFCSNRRSAIFSIDLKGDCELLSCDTSSVMTPRLSPDSLWLVYLQGQVFGPHQQCLRVMLYDMKNRTTSVLVDVVRRAEKDQFMGVYEPLPPHCWSSDSERIFFSSASENSKLLFSVERRTGRVTPVQDCAWNEFGSVKLLAVMKDLMVMSCSSPNHPPSLKVGFVPDGKRTHSVQWSHLGGANTYESFDWESMMISPTPEEENHQFSGISFGALLLKPASSFKAMKFPLVIFIHGGPHSHFAAEWNVTAAALTKLGFAVLMVNYRGSTGFGQDSIDSLLGNIGSQDVKDVQRAVLQVLQSNKTLDPDRVAVMGGSHGGFLACHLIGQYPEFYRACAARNPVINAATLLGTSDITDWRYSSVGLEYSFDQLPTPQALTTMLEKSPIVHAAQIRTPVLLMLGGKDKRVSPYQGLELYKALKSRNSPVRLLWYDGDGHSLTKVGTQSDCFLNVALWFKQYLNMN</sequence>
<gene>
    <name evidence="1" type="ORF">PDJAM_G00239810</name>
</gene>
<comment type="caution">
    <text evidence="1">The sequence shown here is derived from an EMBL/GenBank/DDBJ whole genome shotgun (WGS) entry which is preliminary data.</text>
</comment>
<proteinExistence type="predicted"/>
<accession>A0ACC5YH68</accession>
<name>A0ACC5YH68_9TELE</name>
<reference evidence="1" key="1">
    <citation type="submission" date="2020-02" db="EMBL/GenBank/DDBJ databases">
        <title>Genome sequencing of the panga catfish, Pangasius djambal.</title>
        <authorList>
            <person name="Wen M."/>
            <person name="Zahm M."/>
            <person name="Roques C."/>
            <person name="Cabau C."/>
            <person name="Klopp C."/>
            <person name="Donnadieu C."/>
            <person name="Jouanno E."/>
            <person name="Avarre J.-C."/>
            <person name="Campet M."/>
            <person name="Ha T."/>
            <person name="Dugue R."/>
            <person name="Lampietro C."/>
            <person name="Louis A."/>
            <person name="Herpin A."/>
            <person name="Echchiki A."/>
            <person name="Berthelot C."/>
            <person name="Parey E."/>
            <person name="Roest-Crollius H."/>
            <person name="Braasch I."/>
            <person name="Postlethwait J.H."/>
            <person name="Bobe J."/>
            <person name="Montfort J."/>
            <person name="Bouchez O."/>
            <person name="Begum T."/>
            <person name="Schartl M."/>
            <person name="Gustiano R."/>
            <person name="Guiguen Y."/>
        </authorList>
    </citation>
    <scope>NUCLEOTIDE SEQUENCE</scope>
    <source>
        <strain evidence="1">Pdj_M5554</strain>
    </source>
</reference>
<evidence type="ECO:0000313" key="1">
    <source>
        <dbReference type="EMBL" id="MCJ8734828.1"/>
    </source>
</evidence>
<protein>
    <submittedName>
        <fullName evidence="1">Uncharacterized protein</fullName>
    </submittedName>
</protein>